<evidence type="ECO:0000313" key="2">
    <source>
        <dbReference type="EMBL" id="GLR74470.1"/>
    </source>
</evidence>
<dbReference type="EMBL" id="BSOU01000003">
    <property type="protein sequence ID" value="GLR74470.1"/>
    <property type="molecule type" value="Genomic_DNA"/>
</dbReference>
<evidence type="ECO:0000313" key="3">
    <source>
        <dbReference type="Proteomes" id="UP001156660"/>
    </source>
</evidence>
<proteinExistence type="predicted"/>
<protein>
    <recommendedName>
        <fullName evidence="4">DUF3149 domain-containing protein</fullName>
    </recommendedName>
</protein>
<keyword evidence="1" id="KW-0812">Transmembrane</keyword>
<reference evidence="3" key="1">
    <citation type="journal article" date="2019" name="Int. J. Syst. Evol. Microbiol.">
        <title>The Global Catalogue of Microorganisms (GCM) 10K type strain sequencing project: providing services to taxonomists for standard genome sequencing and annotation.</title>
        <authorList>
            <consortium name="The Broad Institute Genomics Platform"/>
            <consortium name="The Broad Institute Genome Sequencing Center for Infectious Disease"/>
            <person name="Wu L."/>
            <person name="Ma J."/>
        </authorList>
    </citation>
    <scope>NUCLEOTIDE SEQUENCE [LARGE SCALE GENOMIC DNA]</scope>
    <source>
        <strain evidence="3">NBRC 105001</strain>
    </source>
</reference>
<feature type="transmembrane region" description="Helical" evidence="1">
    <location>
        <begin position="12"/>
        <end position="27"/>
    </location>
</feature>
<evidence type="ECO:0000256" key="1">
    <source>
        <dbReference type="SAM" id="Phobius"/>
    </source>
</evidence>
<gene>
    <name evidence="2" type="ORF">GCM10007855_13440</name>
</gene>
<keyword evidence="1" id="KW-1133">Transmembrane helix</keyword>
<dbReference type="Proteomes" id="UP001156660">
    <property type="component" value="Unassembled WGS sequence"/>
</dbReference>
<name>A0ABQ6ADG0_9GAMM</name>
<accession>A0ABQ6ADG0</accession>
<sequence length="51" mass="6091">MLNVLNQRDVMGIVIGLILLAFIAYMIKKNTGQHLHRWIEKKYQEYEDSKK</sequence>
<keyword evidence="1" id="KW-0472">Membrane</keyword>
<comment type="caution">
    <text evidence="2">The sequence shown here is derived from an EMBL/GenBank/DDBJ whole genome shotgun (WGS) entry which is preliminary data.</text>
</comment>
<organism evidence="2 3">
    <name type="scientific">Aliivibrio sifiae</name>
    <dbReference type="NCBI Taxonomy" id="566293"/>
    <lineage>
        <taxon>Bacteria</taxon>
        <taxon>Pseudomonadati</taxon>
        <taxon>Pseudomonadota</taxon>
        <taxon>Gammaproteobacteria</taxon>
        <taxon>Vibrionales</taxon>
        <taxon>Vibrionaceae</taxon>
        <taxon>Aliivibrio</taxon>
    </lineage>
</organism>
<keyword evidence="3" id="KW-1185">Reference proteome</keyword>
<evidence type="ECO:0008006" key="4">
    <source>
        <dbReference type="Google" id="ProtNLM"/>
    </source>
</evidence>